<dbReference type="AlphaFoldDB" id="A0A0E9XMT5"/>
<sequence>MKETIGTGVLNICLLLYFPDVDPFLLCHDLVMCRNAQRGNSTSLYRDWVLKWAGQTEKQRV</sequence>
<accession>A0A0E9XMT5</accession>
<reference evidence="1" key="1">
    <citation type="submission" date="2014-11" db="EMBL/GenBank/DDBJ databases">
        <authorList>
            <person name="Amaro Gonzalez C."/>
        </authorList>
    </citation>
    <scope>NUCLEOTIDE SEQUENCE</scope>
</reference>
<dbReference type="EMBL" id="GBXM01005564">
    <property type="protein sequence ID" value="JAI03014.1"/>
    <property type="molecule type" value="Transcribed_RNA"/>
</dbReference>
<evidence type="ECO:0000313" key="1">
    <source>
        <dbReference type="EMBL" id="JAI03014.1"/>
    </source>
</evidence>
<protein>
    <submittedName>
        <fullName evidence="1">Uncharacterized protein</fullName>
    </submittedName>
</protein>
<reference evidence="1" key="2">
    <citation type="journal article" date="2015" name="Fish Shellfish Immunol.">
        <title>Early steps in the European eel (Anguilla anguilla)-Vibrio vulnificus interaction in the gills: Role of the RtxA13 toxin.</title>
        <authorList>
            <person name="Callol A."/>
            <person name="Pajuelo D."/>
            <person name="Ebbesson L."/>
            <person name="Teles M."/>
            <person name="MacKenzie S."/>
            <person name="Amaro C."/>
        </authorList>
    </citation>
    <scope>NUCLEOTIDE SEQUENCE</scope>
</reference>
<organism evidence="1">
    <name type="scientific">Anguilla anguilla</name>
    <name type="common">European freshwater eel</name>
    <name type="synonym">Muraena anguilla</name>
    <dbReference type="NCBI Taxonomy" id="7936"/>
    <lineage>
        <taxon>Eukaryota</taxon>
        <taxon>Metazoa</taxon>
        <taxon>Chordata</taxon>
        <taxon>Craniata</taxon>
        <taxon>Vertebrata</taxon>
        <taxon>Euteleostomi</taxon>
        <taxon>Actinopterygii</taxon>
        <taxon>Neopterygii</taxon>
        <taxon>Teleostei</taxon>
        <taxon>Anguilliformes</taxon>
        <taxon>Anguillidae</taxon>
        <taxon>Anguilla</taxon>
    </lineage>
</organism>
<proteinExistence type="predicted"/>
<name>A0A0E9XMT5_ANGAN</name>